<dbReference type="InterPro" id="IPR036215">
    <property type="entry name" value="TM0957-like_sf"/>
</dbReference>
<proteinExistence type="predicted"/>
<dbReference type="PIRSF" id="PIRSF033535">
    <property type="entry name" value="UCP033535_plp"/>
    <property type="match status" value="1"/>
</dbReference>
<sequence>MNTASALTVQVNARTRKRVAIAAVVTLVVLAAIALDTKVVKVGSAENVAEQGFSPDSYGSRTFPEIKKSVEGRAVEASKLYDALKADQQAATKQYGVGSPMPVFSVSFSATGGECKSGFCTLKVAGLPQEVHVRIQTGPAINGTDLRDATGSIQFGDFKNQIEYQNAGSAINRAMKASVLEPLKGESLTGKELKGTGVFRLLTPTNWLITPVSLEVK</sequence>
<protein>
    <recommendedName>
        <fullName evidence="3">DUF2291 domain-containing protein</fullName>
    </recommendedName>
</protein>
<dbReference type="EMBL" id="MRUL01000014">
    <property type="protein sequence ID" value="OON38625.1"/>
    <property type="molecule type" value="Genomic_DNA"/>
</dbReference>
<evidence type="ECO:0000313" key="2">
    <source>
        <dbReference type="Proteomes" id="UP000190667"/>
    </source>
</evidence>
<evidence type="ECO:0008006" key="3">
    <source>
        <dbReference type="Google" id="ProtNLM"/>
    </source>
</evidence>
<comment type="caution">
    <text evidence="1">The sequence shown here is derived from an EMBL/GenBank/DDBJ whole genome shotgun (WGS) entry which is preliminary data.</text>
</comment>
<evidence type="ECO:0000313" key="1">
    <source>
        <dbReference type="EMBL" id="OON38625.1"/>
    </source>
</evidence>
<dbReference type="Pfam" id="PF10054">
    <property type="entry name" value="DUF2291"/>
    <property type="match status" value="1"/>
</dbReference>
<organism evidence="1 2">
    <name type="scientific">Izhakiella australiensis</name>
    <dbReference type="NCBI Taxonomy" id="1926881"/>
    <lineage>
        <taxon>Bacteria</taxon>
        <taxon>Pseudomonadati</taxon>
        <taxon>Pseudomonadota</taxon>
        <taxon>Gammaproteobacteria</taxon>
        <taxon>Enterobacterales</taxon>
        <taxon>Erwiniaceae</taxon>
        <taxon>Izhakiella</taxon>
    </lineage>
</organism>
<gene>
    <name evidence="1" type="ORF">BTJ39_17345</name>
</gene>
<accession>A0A1S8YI60</accession>
<reference evidence="1 2" key="1">
    <citation type="submission" date="2016-12" db="EMBL/GenBank/DDBJ databases">
        <title>Izhakiella australiana sp. nov. of genus Izhakiella isolated from Australian desert.</title>
        <authorList>
            <person name="Ji M."/>
        </authorList>
    </citation>
    <scope>NUCLEOTIDE SEQUENCE [LARGE SCALE GENOMIC DNA]</scope>
    <source>
        <strain evidence="1 2">D4N98</strain>
    </source>
</reference>
<dbReference type="AlphaFoldDB" id="A0A1S8YI60"/>
<dbReference type="InterPro" id="IPR014582">
    <property type="entry name" value="UCP033535_lipo"/>
</dbReference>
<dbReference type="STRING" id="1926881.BTJ39_17345"/>
<dbReference type="RefSeq" id="WP_078003948.1">
    <property type="nucleotide sequence ID" value="NZ_MRUL01000014.1"/>
</dbReference>
<dbReference type="SUPFAM" id="SSF141318">
    <property type="entry name" value="TM0957-like"/>
    <property type="match status" value="1"/>
</dbReference>
<dbReference type="Proteomes" id="UP000190667">
    <property type="component" value="Unassembled WGS sequence"/>
</dbReference>
<keyword evidence="2" id="KW-1185">Reference proteome</keyword>
<dbReference type="OrthoDB" id="6631333at2"/>
<name>A0A1S8YI60_9GAMM</name>